<dbReference type="PATRIC" id="fig|28229.3.peg.2767"/>
<dbReference type="AlphaFoldDB" id="A0A099KPN3"/>
<dbReference type="InterPro" id="IPR012223">
    <property type="entry name" value="TEII"/>
</dbReference>
<evidence type="ECO:0000259" key="2">
    <source>
        <dbReference type="Pfam" id="PF00975"/>
    </source>
</evidence>
<organism evidence="3 4">
    <name type="scientific">Colwellia psychrerythraea</name>
    <name type="common">Vibrio psychroerythus</name>
    <dbReference type="NCBI Taxonomy" id="28229"/>
    <lineage>
        <taxon>Bacteria</taxon>
        <taxon>Pseudomonadati</taxon>
        <taxon>Pseudomonadota</taxon>
        <taxon>Gammaproteobacteria</taxon>
        <taxon>Alteromonadales</taxon>
        <taxon>Colwelliaceae</taxon>
        <taxon>Colwellia</taxon>
    </lineage>
</organism>
<dbReference type="InterPro" id="IPR001031">
    <property type="entry name" value="Thioesterase"/>
</dbReference>
<reference evidence="3 4" key="1">
    <citation type="submission" date="2014-08" db="EMBL/GenBank/DDBJ databases">
        <title>Genomic and Phenotypic Diversity of Colwellia psychrerythraea strains from Disparate Marine Basins.</title>
        <authorList>
            <person name="Techtmann S.M."/>
            <person name="Stelling S.C."/>
            <person name="Utturkar S.M."/>
            <person name="Alshibli N."/>
            <person name="Harris A."/>
            <person name="Brown S.D."/>
            <person name="Hazen T.C."/>
        </authorList>
    </citation>
    <scope>NUCLEOTIDE SEQUENCE [LARGE SCALE GENOMIC DNA]</scope>
    <source>
        <strain evidence="3 4">GAB14E</strain>
    </source>
</reference>
<evidence type="ECO:0000313" key="4">
    <source>
        <dbReference type="Proteomes" id="UP000029868"/>
    </source>
</evidence>
<dbReference type="Gene3D" id="3.40.50.1820">
    <property type="entry name" value="alpha/beta hydrolase"/>
    <property type="match status" value="1"/>
</dbReference>
<protein>
    <submittedName>
        <fullName evidence="3">Thioesterase</fullName>
    </submittedName>
</protein>
<dbReference type="PANTHER" id="PTHR11487">
    <property type="entry name" value="THIOESTERASE"/>
    <property type="match status" value="1"/>
</dbReference>
<accession>A0A099KPN3</accession>
<dbReference type="OrthoDB" id="8480037at2"/>
<evidence type="ECO:0000313" key="3">
    <source>
        <dbReference type="EMBL" id="KGJ91892.1"/>
    </source>
</evidence>
<dbReference type="EMBL" id="JQEC01000039">
    <property type="protein sequence ID" value="KGJ91892.1"/>
    <property type="molecule type" value="Genomic_DNA"/>
</dbReference>
<sequence>MTLTEPSLAPWFINHNSKKNSLARLFCFPFAGGDAQLFASWQKYLPDSIDVVALQTPGRRERLLENPIANLTQLVSEILDHIGPFTDKPFYFYGHSNGALVAFELARQLELKGHGNLRHLFIAARKPPLLLNRANPYHLLSDKDFILAVNAIGSMPSAMLVDKELQQLLLPTLKADFCLGETYLYEDNQYQSQKLTVGTTLFYGTRDKSATYEQMLNWQSLLSDNFQLKAIPGKHFFMQEQEDILLREINTVISDDLISGTQSN</sequence>
<gene>
    <name evidence="3" type="ORF">GAB14E_3049</name>
</gene>
<name>A0A099KPN3_COLPS</name>
<dbReference type="Pfam" id="PF00975">
    <property type="entry name" value="Thioesterase"/>
    <property type="match status" value="1"/>
</dbReference>
<dbReference type="GO" id="GO:0008610">
    <property type="term" value="P:lipid biosynthetic process"/>
    <property type="evidence" value="ECO:0007669"/>
    <property type="project" value="TreeGrafter"/>
</dbReference>
<feature type="domain" description="Thioesterase" evidence="2">
    <location>
        <begin position="24"/>
        <end position="251"/>
    </location>
</feature>
<dbReference type="PANTHER" id="PTHR11487:SF0">
    <property type="entry name" value="S-ACYL FATTY ACID SYNTHASE THIOESTERASE, MEDIUM CHAIN"/>
    <property type="match status" value="1"/>
</dbReference>
<comment type="similarity">
    <text evidence="1">Belongs to the thioesterase family.</text>
</comment>
<dbReference type="Proteomes" id="UP000029868">
    <property type="component" value="Unassembled WGS sequence"/>
</dbReference>
<comment type="caution">
    <text evidence="3">The sequence shown here is derived from an EMBL/GenBank/DDBJ whole genome shotgun (WGS) entry which is preliminary data.</text>
</comment>
<evidence type="ECO:0000256" key="1">
    <source>
        <dbReference type="ARBA" id="ARBA00007169"/>
    </source>
</evidence>
<dbReference type="RefSeq" id="WP_052093753.1">
    <property type="nucleotide sequence ID" value="NZ_JQEC01000039.1"/>
</dbReference>
<proteinExistence type="inferred from homology"/>
<dbReference type="InterPro" id="IPR029058">
    <property type="entry name" value="AB_hydrolase_fold"/>
</dbReference>
<dbReference type="SUPFAM" id="SSF53474">
    <property type="entry name" value="alpha/beta-Hydrolases"/>
    <property type="match status" value="1"/>
</dbReference>